<dbReference type="InterPro" id="IPR046350">
    <property type="entry name" value="Cystatin_sf"/>
</dbReference>
<dbReference type="AlphaFoldDB" id="A0A0N5B730"/>
<dbReference type="SUPFAM" id="SSF54403">
    <property type="entry name" value="Cystatin/monellin"/>
    <property type="match status" value="1"/>
</dbReference>
<sequence length="129" mass="15041">MNYLNVSIFIIATFLIVVETFPSFHKQRELFKMKQKDPKNKKIIKLAKQSVAHYNRKYNMNSRFAGVLKAKKEHTTDSSHYVLVISTMTDCGGNELVCLEEIHSDVYKNKKNPTHLSFYVHKEGSPDYR</sequence>
<evidence type="ECO:0000313" key="2">
    <source>
        <dbReference type="Proteomes" id="UP000046392"/>
    </source>
</evidence>
<proteinExistence type="predicted"/>
<evidence type="ECO:0000256" key="1">
    <source>
        <dbReference type="SAM" id="Phobius"/>
    </source>
</evidence>
<name>A0A0N5B730_STREA</name>
<evidence type="ECO:0000313" key="3">
    <source>
        <dbReference type="WBParaSite" id="SPAL_0000185800.1"/>
    </source>
</evidence>
<feature type="transmembrane region" description="Helical" evidence="1">
    <location>
        <begin position="6"/>
        <end position="24"/>
    </location>
</feature>
<reference evidence="3" key="1">
    <citation type="submission" date="2017-02" db="UniProtKB">
        <authorList>
            <consortium name="WormBaseParasite"/>
        </authorList>
    </citation>
    <scope>IDENTIFICATION</scope>
</reference>
<keyword evidence="1" id="KW-0472">Membrane</keyword>
<dbReference type="Gene3D" id="3.10.450.10">
    <property type="match status" value="1"/>
</dbReference>
<protein>
    <submittedName>
        <fullName evidence="3">Cystatin domain-containing protein</fullName>
    </submittedName>
</protein>
<accession>A0A0N5B730</accession>
<keyword evidence="1" id="KW-1133">Transmembrane helix</keyword>
<keyword evidence="2" id="KW-1185">Reference proteome</keyword>
<dbReference type="WBParaSite" id="SPAL_0000185800.1">
    <property type="protein sequence ID" value="SPAL_0000185800.1"/>
    <property type="gene ID" value="SPAL_0000185800"/>
</dbReference>
<dbReference type="Proteomes" id="UP000046392">
    <property type="component" value="Unplaced"/>
</dbReference>
<keyword evidence="1" id="KW-0812">Transmembrane</keyword>
<organism evidence="2 3">
    <name type="scientific">Strongyloides papillosus</name>
    <name type="common">Intestinal threadworm</name>
    <dbReference type="NCBI Taxonomy" id="174720"/>
    <lineage>
        <taxon>Eukaryota</taxon>
        <taxon>Metazoa</taxon>
        <taxon>Ecdysozoa</taxon>
        <taxon>Nematoda</taxon>
        <taxon>Chromadorea</taxon>
        <taxon>Rhabditida</taxon>
        <taxon>Tylenchina</taxon>
        <taxon>Panagrolaimomorpha</taxon>
        <taxon>Strongyloidoidea</taxon>
        <taxon>Strongyloididae</taxon>
        <taxon>Strongyloides</taxon>
    </lineage>
</organism>